<keyword evidence="3" id="KW-1185">Reference proteome</keyword>
<dbReference type="Proteomes" id="UP000607311">
    <property type="component" value="Unassembled WGS sequence"/>
</dbReference>
<keyword evidence="1" id="KW-1133">Transmembrane helix</keyword>
<accession>A0A9W5UT07</accession>
<evidence type="ECO:0000256" key="1">
    <source>
        <dbReference type="SAM" id="Phobius"/>
    </source>
</evidence>
<dbReference type="Pfam" id="PF06772">
    <property type="entry name" value="LtrA"/>
    <property type="match status" value="1"/>
</dbReference>
<evidence type="ECO:0000313" key="3">
    <source>
        <dbReference type="Proteomes" id="UP000607311"/>
    </source>
</evidence>
<dbReference type="AlphaFoldDB" id="A0A9W5UT07"/>
<dbReference type="InterPro" id="IPR010640">
    <property type="entry name" value="Low_temperature_requirement_A"/>
</dbReference>
<dbReference type="EMBL" id="BOPD01000022">
    <property type="protein sequence ID" value="GIJ34501.1"/>
    <property type="molecule type" value="Genomic_DNA"/>
</dbReference>
<reference evidence="2" key="1">
    <citation type="submission" date="2021-01" db="EMBL/GenBank/DDBJ databases">
        <title>Whole genome shotgun sequence of Verrucosispora sediminis NBRC 107745.</title>
        <authorList>
            <person name="Komaki H."/>
            <person name="Tamura T."/>
        </authorList>
    </citation>
    <scope>NUCLEOTIDE SEQUENCE</scope>
    <source>
        <strain evidence="2">NBRC 107745</strain>
    </source>
</reference>
<evidence type="ECO:0008006" key="4">
    <source>
        <dbReference type="Google" id="ProtNLM"/>
    </source>
</evidence>
<gene>
    <name evidence="2" type="ORF">Vse01_36490</name>
</gene>
<comment type="caution">
    <text evidence="2">The sequence shown here is derived from an EMBL/GenBank/DDBJ whole genome shotgun (WGS) entry which is preliminary data.</text>
</comment>
<feature type="transmembrane region" description="Helical" evidence="1">
    <location>
        <begin position="67"/>
        <end position="90"/>
    </location>
</feature>
<sequence>MPGSRVTRLELFFDLIFVFAFLNVAGLVSAEVTTQAVLSGVVVLALLWWCWTTFATLGNLVRADYGLLPMFGLGVMAAAFVLAIAIPQAFLNQPDDLTGPVVFAVAYLVLRALTLAAFLYALSAAGRSRRQLMLISLPAALAAVLVGLAASVSRWVPAVAVLDVRLGLWAAALLVEYSVGLFLPYTRWAVASAGH</sequence>
<feature type="transmembrane region" description="Helical" evidence="1">
    <location>
        <begin position="102"/>
        <end position="122"/>
    </location>
</feature>
<name>A0A9W5UT07_9ACTN</name>
<keyword evidence="1" id="KW-0472">Membrane</keyword>
<proteinExistence type="predicted"/>
<feature type="transmembrane region" description="Helical" evidence="1">
    <location>
        <begin position="168"/>
        <end position="190"/>
    </location>
</feature>
<protein>
    <recommendedName>
        <fullName evidence="4">Low temperature requirement A protein (LtrA)</fullName>
    </recommendedName>
</protein>
<feature type="transmembrane region" description="Helical" evidence="1">
    <location>
        <begin position="36"/>
        <end position="55"/>
    </location>
</feature>
<feature type="transmembrane region" description="Helical" evidence="1">
    <location>
        <begin position="134"/>
        <end position="156"/>
    </location>
</feature>
<organism evidence="2 3">
    <name type="scientific">Micromonospora sediminimaris</name>
    <dbReference type="NCBI Taxonomy" id="547162"/>
    <lineage>
        <taxon>Bacteria</taxon>
        <taxon>Bacillati</taxon>
        <taxon>Actinomycetota</taxon>
        <taxon>Actinomycetes</taxon>
        <taxon>Micromonosporales</taxon>
        <taxon>Micromonosporaceae</taxon>
        <taxon>Micromonospora</taxon>
    </lineage>
</organism>
<dbReference type="PANTHER" id="PTHR36840:SF1">
    <property type="entry name" value="BLL5714 PROTEIN"/>
    <property type="match status" value="1"/>
</dbReference>
<dbReference type="PANTHER" id="PTHR36840">
    <property type="entry name" value="BLL5714 PROTEIN"/>
    <property type="match status" value="1"/>
</dbReference>
<feature type="transmembrane region" description="Helical" evidence="1">
    <location>
        <begin position="12"/>
        <end position="30"/>
    </location>
</feature>
<evidence type="ECO:0000313" key="2">
    <source>
        <dbReference type="EMBL" id="GIJ34501.1"/>
    </source>
</evidence>
<keyword evidence="1" id="KW-0812">Transmembrane</keyword>